<dbReference type="EMBL" id="JAEDAJ010000002">
    <property type="protein sequence ID" value="MBK0330879.1"/>
    <property type="molecule type" value="Genomic_DNA"/>
</dbReference>
<name>A0ABS1B8A1_9MICO</name>
<dbReference type="InterPro" id="IPR017850">
    <property type="entry name" value="Alkaline_phosphatase_core_sf"/>
</dbReference>
<comment type="caution">
    <text evidence="4">The sequence shown here is derived from an EMBL/GenBank/DDBJ whole genome shotgun (WGS) entry which is preliminary data.</text>
</comment>
<proteinExistence type="inferred from homology"/>
<gene>
    <name evidence="4" type="ORF">I8D64_05625</name>
</gene>
<dbReference type="Pfam" id="PF00884">
    <property type="entry name" value="Sulfatase"/>
    <property type="match status" value="1"/>
</dbReference>
<protein>
    <submittedName>
        <fullName evidence="4">Sulfatase</fullName>
    </submittedName>
</protein>
<keyword evidence="5" id="KW-1185">Reference proteome</keyword>
<dbReference type="Gene3D" id="3.40.720.10">
    <property type="entry name" value="Alkaline Phosphatase, subunit A"/>
    <property type="match status" value="1"/>
</dbReference>
<dbReference type="RefSeq" id="WP_200501525.1">
    <property type="nucleotide sequence ID" value="NZ_JAEDAJ010000002.1"/>
</dbReference>
<evidence type="ECO:0000313" key="5">
    <source>
        <dbReference type="Proteomes" id="UP000612352"/>
    </source>
</evidence>
<reference evidence="4 5" key="1">
    <citation type="submission" date="2020-12" db="EMBL/GenBank/DDBJ databases">
        <title>Brachybacterium sp. MASK1Z-5, whole genome shotgun sequence.</title>
        <authorList>
            <person name="Tuo L."/>
        </authorList>
    </citation>
    <scope>NUCLEOTIDE SEQUENCE [LARGE SCALE GENOMIC DNA]</scope>
    <source>
        <strain evidence="4 5">MASK1Z-5</strain>
    </source>
</reference>
<accession>A0ABS1B8A1</accession>
<dbReference type="CDD" id="cd16027">
    <property type="entry name" value="SGSH"/>
    <property type="match status" value="1"/>
</dbReference>
<dbReference type="Proteomes" id="UP000612352">
    <property type="component" value="Unassembled WGS sequence"/>
</dbReference>
<evidence type="ECO:0000256" key="1">
    <source>
        <dbReference type="ARBA" id="ARBA00008779"/>
    </source>
</evidence>
<dbReference type="PANTHER" id="PTHR42693:SF53">
    <property type="entry name" value="ENDO-4-O-SULFATASE"/>
    <property type="match status" value="1"/>
</dbReference>
<comment type="similarity">
    <text evidence="1">Belongs to the sulfatase family.</text>
</comment>
<dbReference type="PANTHER" id="PTHR42693">
    <property type="entry name" value="ARYLSULFATASE FAMILY MEMBER"/>
    <property type="match status" value="1"/>
</dbReference>
<organism evidence="4 5">
    <name type="scientific">Brachybacterium halotolerans</name>
    <dbReference type="NCBI Taxonomy" id="2795215"/>
    <lineage>
        <taxon>Bacteria</taxon>
        <taxon>Bacillati</taxon>
        <taxon>Actinomycetota</taxon>
        <taxon>Actinomycetes</taxon>
        <taxon>Micrococcales</taxon>
        <taxon>Dermabacteraceae</taxon>
        <taxon>Brachybacterium</taxon>
    </lineage>
</organism>
<sequence length="449" mass="49465">MTNILLITADDMDARTPGAFGGDRCATPRLDALASAGMSFRRSHVPIAVCQPSRSAIMTGCLPHRNGAEGFGPIADGIGVLTDHLHEQGFSAGILGKVDHIEPVERFKWDFARSMSQLGLGRSPEAYGRAAREFIAEAAEDARPWFLMANAHDPHRPFHGSEDERAKWSAQQRAAYPEPSRVFSAEEVEVPGFLPDLPEVRREVAQYLSSARRCDDVVGEVLDALEDSGQAQETIVVFLSDNGMAFPFAKANCYLRSTSTPLIVAWPGRIREGAVLEEPFVSTLDLFPTFCEIIGSQVPEGLDGCTLMPLLEESAGAREIAGRDRVHTVFHETSAKRRYEMRCVQTADWGYVWNSWSDGEEEYRAENMQGLSWGAMVGAAEGDDALEERTAFYLRRAPEELYDLRNDPDCLENLAGDPARADDLLAARTALRAELERSADPLLNVFATI</sequence>
<keyword evidence="2" id="KW-0378">Hydrolase</keyword>
<evidence type="ECO:0000256" key="2">
    <source>
        <dbReference type="ARBA" id="ARBA00022801"/>
    </source>
</evidence>
<evidence type="ECO:0000313" key="4">
    <source>
        <dbReference type="EMBL" id="MBK0330879.1"/>
    </source>
</evidence>
<evidence type="ECO:0000259" key="3">
    <source>
        <dbReference type="Pfam" id="PF00884"/>
    </source>
</evidence>
<dbReference type="InterPro" id="IPR050738">
    <property type="entry name" value="Sulfatase"/>
</dbReference>
<dbReference type="SUPFAM" id="SSF53649">
    <property type="entry name" value="Alkaline phosphatase-like"/>
    <property type="match status" value="1"/>
</dbReference>
<dbReference type="InterPro" id="IPR000917">
    <property type="entry name" value="Sulfatase_N"/>
</dbReference>
<feature type="domain" description="Sulfatase N-terminal" evidence="3">
    <location>
        <begin position="3"/>
        <end position="295"/>
    </location>
</feature>